<dbReference type="Pfam" id="PF01625">
    <property type="entry name" value="PMSR"/>
    <property type="match status" value="1"/>
</dbReference>
<dbReference type="STRING" id="268505.A0A2A9P4L8"/>
<dbReference type="EMBL" id="LAZP02000614">
    <property type="protein sequence ID" value="PFH56288.1"/>
    <property type="molecule type" value="Genomic_DNA"/>
</dbReference>
<dbReference type="AlphaFoldDB" id="A0A2A9P4L8"/>
<dbReference type="Proteomes" id="UP000037136">
    <property type="component" value="Unassembled WGS sequence"/>
</dbReference>
<dbReference type="Gene3D" id="3.30.1060.10">
    <property type="entry name" value="Peptide methionine sulphoxide reductase MsrA"/>
    <property type="match status" value="1"/>
</dbReference>
<dbReference type="InterPro" id="IPR002569">
    <property type="entry name" value="Met_Sox_Rdtase_MsrA_dom"/>
</dbReference>
<dbReference type="HAMAP" id="MF_01401">
    <property type="entry name" value="MsrA"/>
    <property type="match status" value="1"/>
</dbReference>
<proteinExistence type="inferred from homology"/>
<evidence type="ECO:0000256" key="6">
    <source>
        <dbReference type="ARBA" id="ARBA00048782"/>
    </source>
</evidence>
<name>A0A2A9P4L8_OPHUN</name>
<dbReference type="NCBIfam" id="TIGR00401">
    <property type="entry name" value="msrA"/>
    <property type="match status" value="1"/>
</dbReference>
<comment type="catalytic activity">
    <reaction evidence="6">
        <text>[thioredoxin]-disulfide + L-methionine + H2O = L-methionine (S)-S-oxide + [thioredoxin]-dithiol</text>
        <dbReference type="Rhea" id="RHEA:19993"/>
        <dbReference type="Rhea" id="RHEA-COMP:10698"/>
        <dbReference type="Rhea" id="RHEA-COMP:10700"/>
        <dbReference type="ChEBI" id="CHEBI:15377"/>
        <dbReference type="ChEBI" id="CHEBI:29950"/>
        <dbReference type="ChEBI" id="CHEBI:50058"/>
        <dbReference type="ChEBI" id="CHEBI:57844"/>
        <dbReference type="ChEBI" id="CHEBI:58772"/>
        <dbReference type="EC" id="1.8.4.11"/>
    </reaction>
</comment>
<comment type="caution">
    <text evidence="8">The sequence shown here is derived from an EMBL/GenBank/DDBJ whole genome shotgun (WGS) entry which is preliminary data.</text>
</comment>
<dbReference type="InterPro" id="IPR036509">
    <property type="entry name" value="Met_Sox_Rdtase_MsrA_sf"/>
</dbReference>
<protein>
    <recommendedName>
        <fullName evidence="2">peptide-methionine (S)-S-oxide reductase</fullName>
        <ecNumber evidence="2">1.8.4.11</ecNumber>
    </recommendedName>
    <alternativeName>
        <fullName evidence="4">Peptide-methionine (S)-S-oxide reductase</fullName>
    </alternativeName>
</protein>
<dbReference type="GO" id="GO:0008113">
    <property type="term" value="F:peptide-methionine (S)-S-oxide reductase activity"/>
    <property type="evidence" value="ECO:0007669"/>
    <property type="project" value="UniProtKB-EC"/>
</dbReference>
<evidence type="ECO:0000256" key="3">
    <source>
        <dbReference type="ARBA" id="ARBA00023002"/>
    </source>
</evidence>
<dbReference type="SUPFAM" id="SSF55068">
    <property type="entry name" value="Peptide methionine sulfoxide reductase"/>
    <property type="match status" value="1"/>
</dbReference>
<dbReference type="EC" id="1.8.4.11" evidence="2"/>
<dbReference type="OrthoDB" id="77405at2759"/>
<reference evidence="8 9" key="1">
    <citation type="journal article" date="2015" name="BMC Genomics">
        <title>Gene expression during zombie ant biting behavior reflects the complexity underlying fungal parasitic behavioral manipulation.</title>
        <authorList>
            <person name="de Bekker C."/>
            <person name="Ohm R.A."/>
            <person name="Loreto R.G."/>
            <person name="Sebastian A."/>
            <person name="Albert I."/>
            <person name="Merrow M."/>
            <person name="Brachmann A."/>
            <person name="Hughes D.P."/>
        </authorList>
    </citation>
    <scope>NUCLEOTIDE SEQUENCE [LARGE SCALE GENOMIC DNA]</scope>
    <source>
        <strain evidence="8 9">SC16a</strain>
    </source>
</reference>
<feature type="domain" description="Peptide methionine sulphoxide reductase MsrA" evidence="7">
    <location>
        <begin position="43"/>
        <end position="196"/>
    </location>
</feature>
<reference evidence="8 9" key="2">
    <citation type="journal article" date="2017" name="Sci. Rep.">
        <title>Ant-infecting Ophiocordyceps genomes reveal a high diversity of potential behavioral manipulation genes and a possible major role for enterotoxins.</title>
        <authorList>
            <person name="de Bekker C."/>
            <person name="Ohm R.A."/>
            <person name="Evans H.C."/>
            <person name="Brachmann A."/>
            <person name="Hughes D.P."/>
        </authorList>
    </citation>
    <scope>NUCLEOTIDE SEQUENCE [LARGE SCALE GENOMIC DNA]</scope>
    <source>
        <strain evidence="8 9">SC16a</strain>
    </source>
</reference>
<dbReference type="FunFam" id="3.30.1060.10:FF:000006">
    <property type="entry name" value="Peptide methionine sulfoxide reductase"/>
    <property type="match status" value="1"/>
</dbReference>
<evidence type="ECO:0000256" key="5">
    <source>
        <dbReference type="ARBA" id="ARBA00047806"/>
    </source>
</evidence>
<comment type="similarity">
    <text evidence="1">Belongs to the MsrA Met sulfoxide reductase family.</text>
</comment>
<gene>
    <name evidence="8" type="ORF">XA68_16772</name>
</gene>
<evidence type="ECO:0000259" key="7">
    <source>
        <dbReference type="Pfam" id="PF01625"/>
    </source>
</evidence>
<comment type="catalytic activity">
    <reaction evidence="5">
        <text>L-methionyl-[protein] + [thioredoxin]-disulfide + H2O = L-methionyl-(S)-S-oxide-[protein] + [thioredoxin]-dithiol</text>
        <dbReference type="Rhea" id="RHEA:14217"/>
        <dbReference type="Rhea" id="RHEA-COMP:10698"/>
        <dbReference type="Rhea" id="RHEA-COMP:10700"/>
        <dbReference type="Rhea" id="RHEA-COMP:12313"/>
        <dbReference type="Rhea" id="RHEA-COMP:12315"/>
        <dbReference type="ChEBI" id="CHEBI:15377"/>
        <dbReference type="ChEBI" id="CHEBI:16044"/>
        <dbReference type="ChEBI" id="CHEBI:29950"/>
        <dbReference type="ChEBI" id="CHEBI:44120"/>
        <dbReference type="ChEBI" id="CHEBI:50058"/>
        <dbReference type="EC" id="1.8.4.11"/>
    </reaction>
</comment>
<evidence type="ECO:0000256" key="4">
    <source>
        <dbReference type="ARBA" id="ARBA00030643"/>
    </source>
</evidence>
<evidence type="ECO:0000313" key="9">
    <source>
        <dbReference type="Proteomes" id="UP000037136"/>
    </source>
</evidence>
<sequence length="210" mass="23340">MPFLDRLAQLLTPPARLAMTSSSSAAAASASEPPPLPEGAERCTVAAGCFWGVEHLYRRHFGDKALLGVRVGYTGGALEKPSYRAVCAGDSGHAEATQIDFDPKKVSYRQLIDFFFRIHDPTTVDRQGPDTGPQYRSAIFYHSPEQEAIARRISSLASEHWWRGAVVTQILPAGRWWSAEDYHQLYLQRNPGGYECPSHNVRKFPPLPES</sequence>
<evidence type="ECO:0000256" key="1">
    <source>
        <dbReference type="ARBA" id="ARBA00005591"/>
    </source>
</evidence>
<keyword evidence="3" id="KW-0560">Oxidoreductase</keyword>
<organism evidence="8 9">
    <name type="scientific">Ophiocordyceps unilateralis</name>
    <name type="common">Zombie-ant fungus</name>
    <name type="synonym">Torrubia unilateralis</name>
    <dbReference type="NCBI Taxonomy" id="268505"/>
    <lineage>
        <taxon>Eukaryota</taxon>
        <taxon>Fungi</taxon>
        <taxon>Dikarya</taxon>
        <taxon>Ascomycota</taxon>
        <taxon>Pezizomycotina</taxon>
        <taxon>Sordariomycetes</taxon>
        <taxon>Hypocreomycetidae</taxon>
        <taxon>Hypocreales</taxon>
        <taxon>Ophiocordycipitaceae</taxon>
        <taxon>Ophiocordyceps</taxon>
    </lineage>
</organism>
<dbReference type="PANTHER" id="PTHR43774:SF1">
    <property type="entry name" value="PEPTIDE METHIONINE SULFOXIDE REDUCTASE MSRA 2"/>
    <property type="match status" value="1"/>
</dbReference>
<evidence type="ECO:0000313" key="8">
    <source>
        <dbReference type="EMBL" id="PFH56288.1"/>
    </source>
</evidence>
<dbReference type="PANTHER" id="PTHR43774">
    <property type="entry name" value="PEPTIDE METHIONINE SULFOXIDE REDUCTASE"/>
    <property type="match status" value="1"/>
</dbReference>
<accession>A0A2A9P4L8</accession>
<evidence type="ECO:0000256" key="2">
    <source>
        <dbReference type="ARBA" id="ARBA00012502"/>
    </source>
</evidence>
<keyword evidence="9" id="KW-1185">Reference proteome</keyword>
<dbReference type="GO" id="GO:0034599">
    <property type="term" value="P:cellular response to oxidative stress"/>
    <property type="evidence" value="ECO:0007669"/>
    <property type="project" value="UniProtKB-ARBA"/>
</dbReference>